<proteinExistence type="predicted"/>
<dbReference type="Gene3D" id="3.80.10.10">
    <property type="entry name" value="Ribonuclease Inhibitor"/>
    <property type="match status" value="1"/>
</dbReference>
<evidence type="ECO:0000259" key="1">
    <source>
        <dbReference type="PROSITE" id="PS50181"/>
    </source>
</evidence>
<accession>A0A4V1Q4N8</accession>
<feature type="domain" description="F-box" evidence="1">
    <location>
        <begin position="1"/>
        <end position="43"/>
    </location>
</feature>
<keyword evidence="3" id="KW-1185">Reference proteome</keyword>
<protein>
    <recommendedName>
        <fullName evidence="1">F-box domain-containing protein</fullName>
    </recommendedName>
</protein>
<gene>
    <name evidence="2" type="ORF">EST38_g3121</name>
</gene>
<reference evidence="2 3" key="1">
    <citation type="submission" date="2019-01" db="EMBL/GenBank/DDBJ databases">
        <title>Draft genome sequence of Psathyrella aberdarensis IHI B618.</title>
        <authorList>
            <person name="Buettner E."/>
            <person name="Kellner H."/>
        </authorList>
    </citation>
    <scope>NUCLEOTIDE SEQUENCE [LARGE SCALE GENOMIC DNA]</scope>
    <source>
        <strain evidence="2 3">IHI B618</strain>
    </source>
</reference>
<dbReference type="InterPro" id="IPR032675">
    <property type="entry name" value="LRR_dom_sf"/>
</dbReference>
<dbReference type="OrthoDB" id="3071584at2759"/>
<dbReference type="Proteomes" id="UP000290288">
    <property type="component" value="Unassembled WGS sequence"/>
</dbReference>
<dbReference type="EMBL" id="SDEE01000062">
    <property type="protein sequence ID" value="RXW22738.1"/>
    <property type="molecule type" value="Genomic_DNA"/>
</dbReference>
<evidence type="ECO:0000313" key="3">
    <source>
        <dbReference type="Proteomes" id="UP000290288"/>
    </source>
</evidence>
<dbReference type="SUPFAM" id="SSF52047">
    <property type="entry name" value="RNI-like"/>
    <property type="match status" value="1"/>
</dbReference>
<dbReference type="PROSITE" id="PS50181">
    <property type="entry name" value="FBOX"/>
    <property type="match status" value="1"/>
</dbReference>
<dbReference type="AlphaFoldDB" id="A0A4V1Q4N8"/>
<sequence length="451" mass="50825">MVDIPPEIWAQIAQHLPRDMLISMISVNRTFYTLALDEKYNELAMREISGSFTRKLEALKYVDSSPFPGRVLILSRNPEYAKRVKVLHLEPPCLHELANYQKLHPPELHNTQQRSNSIKDFAGWFFQSLLPAKQAQEEPPVSATEIADTLTDLLPRLHGVSRFSLTWENASTFHAPYLDSTWNGLSANLQELHLDLHPQFAAIRLPLDANFPQLAALRITLCPTYTDEPETMIVSLTKFINKLEGSLKSLHIGSLQRRDLGEMYSGLSQFPKLQHVEVSPQTFVCPSTMIQFLQNHSDTLSSIIYTSDSNKLYINGLSDLQLENLQELTMKLHYTPYPTAWWTVPSPFFTSIGSTMKRLTIEGAVTLKELSNLLTALAGVAAPALEELSISIGSLSAHVLVGIAEKLPDLHSLDLRIHDVVEKSLFPKTPGEFFPYDSVSRINLPRLARLY</sequence>
<name>A0A4V1Q4N8_9AGAR</name>
<evidence type="ECO:0000313" key="2">
    <source>
        <dbReference type="EMBL" id="RXW22738.1"/>
    </source>
</evidence>
<comment type="caution">
    <text evidence="2">The sequence shown here is derived from an EMBL/GenBank/DDBJ whole genome shotgun (WGS) entry which is preliminary data.</text>
</comment>
<dbReference type="InterPro" id="IPR001810">
    <property type="entry name" value="F-box_dom"/>
</dbReference>
<organism evidence="2 3">
    <name type="scientific">Candolleomyces aberdarensis</name>
    <dbReference type="NCBI Taxonomy" id="2316362"/>
    <lineage>
        <taxon>Eukaryota</taxon>
        <taxon>Fungi</taxon>
        <taxon>Dikarya</taxon>
        <taxon>Basidiomycota</taxon>
        <taxon>Agaricomycotina</taxon>
        <taxon>Agaricomycetes</taxon>
        <taxon>Agaricomycetidae</taxon>
        <taxon>Agaricales</taxon>
        <taxon>Agaricineae</taxon>
        <taxon>Psathyrellaceae</taxon>
        <taxon>Candolleomyces</taxon>
    </lineage>
</organism>